<keyword evidence="3" id="KW-1185">Reference proteome</keyword>
<reference evidence="2 3" key="1">
    <citation type="submission" date="2024-04" db="EMBL/GenBank/DDBJ databases">
        <authorList>
            <person name="Waldvogel A.-M."/>
            <person name="Schoenle A."/>
        </authorList>
    </citation>
    <scope>NUCLEOTIDE SEQUENCE [LARGE SCALE GENOMIC DNA]</scope>
</reference>
<gene>
    <name evidence="2" type="ORF">KC01_LOCUS41775</name>
</gene>
<feature type="region of interest" description="Disordered" evidence="1">
    <location>
        <begin position="29"/>
        <end position="116"/>
    </location>
</feature>
<organism evidence="2 3">
    <name type="scientific">Knipowitschia caucasica</name>
    <name type="common">Caucasian dwarf goby</name>
    <name type="synonym">Pomatoschistus caucasicus</name>
    <dbReference type="NCBI Taxonomy" id="637954"/>
    <lineage>
        <taxon>Eukaryota</taxon>
        <taxon>Metazoa</taxon>
        <taxon>Chordata</taxon>
        <taxon>Craniata</taxon>
        <taxon>Vertebrata</taxon>
        <taxon>Euteleostomi</taxon>
        <taxon>Actinopterygii</taxon>
        <taxon>Neopterygii</taxon>
        <taxon>Teleostei</taxon>
        <taxon>Neoteleostei</taxon>
        <taxon>Acanthomorphata</taxon>
        <taxon>Gobiaria</taxon>
        <taxon>Gobiiformes</taxon>
        <taxon>Gobioidei</taxon>
        <taxon>Gobiidae</taxon>
        <taxon>Gobiinae</taxon>
        <taxon>Knipowitschia</taxon>
    </lineage>
</organism>
<feature type="compositionally biased region" description="Basic and acidic residues" evidence="1">
    <location>
        <begin position="79"/>
        <end position="88"/>
    </location>
</feature>
<protein>
    <submittedName>
        <fullName evidence="2">Uncharacterized protein</fullName>
    </submittedName>
</protein>
<sequence>MKKSMEEQTSAFESIRAVTACLDSRVTVMENHSGVPEPTTGAERHSSGGALQESPARPARSAPPAAESASSPAWSLVVREGRRQKALDPKNSGPKPRMPSSRRERKTPGIVGTGAGSNICAIRTKLLLQSVLLSPNQYTKVKQ</sequence>
<dbReference type="Proteomes" id="UP001497482">
    <property type="component" value="Chromosome 9"/>
</dbReference>
<evidence type="ECO:0000256" key="1">
    <source>
        <dbReference type="SAM" id="MobiDB-lite"/>
    </source>
</evidence>
<evidence type="ECO:0000313" key="2">
    <source>
        <dbReference type="EMBL" id="CAL1615913.1"/>
    </source>
</evidence>
<accession>A0AAV2MRG9</accession>
<evidence type="ECO:0000313" key="3">
    <source>
        <dbReference type="Proteomes" id="UP001497482"/>
    </source>
</evidence>
<name>A0AAV2MRG9_KNICA</name>
<proteinExistence type="predicted"/>
<dbReference type="AlphaFoldDB" id="A0AAV2MRG9"/>
<feature type="compositionally biased region" description="Low complexity" evidence="1">
    <location>
        <begin position="53"/>
        <end position="73"/>
    </location>
</feature>
<dbReference type="EMBL" id="OZ035831">
    <property type="protein sequence ID" value="CAL1615913.1"/>
    <property type="molecule type" value="Genomic_DNA"/>
</dbReference>